<feature type="compositionally biased region" description="Basic and acidic residues" evidence="10">
    <location>
        <begin position="752"/>
        <end position="783"/>
    </location>
</feature>
<dbReference type="FunFam" id="1.25.40.10:FF:000403">
    <property type="entry name" value="General transcriptional repressor, putative"/>
    <property type="match status" value="1"/>
</dbReference>
<feature type="compositionally biased region" description="Polar residues" evidence="10">
    <location>
        <begin position="609"/>
        <end position="629"/>
    </location>
</feature>
<evidence type="ECO:0000256" key="7">
    <source>
        <dbReference type="ARBA" id="ARBA00023242"/>
    </source>
</evidence>
<evidence type="ECO:0000256" key="6">
    <source>
        <dbReference type="ARBA" id="ARBA00023163"/>
    </source>
</evidence>
<keyword evidence="2" id="KW-0678">Repressor</keyword>
<feature type="compositionally biased region" description="Polar residues" evidence="10">
    <location>
        <begin position="32"/>
        <end position="45"/>
    </location>
</feature>
<comment type="caution">
    <text evidence="12">The sequence shown here is derived from an EMBL/GenBank/DDBJ whole genome shotgun (WGS) entry which is preliminary data.</text>
</comment>
<name>A0A9P6L7D3_9AGAM</name>
<keyword evidence="4 9" id="KW-0802">TPR repeat</keyword>
<feature type="compositionally biased region" description="Basic and acidic residues" evidence="10">
    <location>
        <begin position="545"/>
        <end position="555"/>
    </location>
</feature>
<evidence type="ECO:0000256" key="5">
    <source>
        <dbReference type="ARBA" id="ARBA00023015"/>
    </source>
</evidence>
<dbReference type="SUPFAM" id="SSF81901">
    <property type="entry name" value="HCP-like"/>
    <property type="match status" value="1"/>
</dbReference>
<evidence type="ECO:0000256" key="2">
    <source>
        <dbReference type="ARBA" id="ARBA00022491"/>
    </source>
</evidence>
<dbReference type="FunFam" id="1.25.40.10:FF:000078">
    <property type="entry name" value="Transcriptional corepressor Cyc8"/>
    <property type="match status" value="1"/>
</dbReference>
<dbReference type="InterPro" id="IPR011990">
    <property type="entry name" value="TPR-like_helical_dom_sf"/>
</dbReference>
<dbReference type="PROSITE" id="PS50293">
    <property type="entry name" value="TPR_REGION"/>
    <property type="match status" value="1"/>
</dbReference>
<evidence type="ECO:0000259" key="11">
    <source>
        <dbReference type="Pfam" id="PF23914"/>
    </source>
</evidence>
<dbReference type="PANTHER" id="PTHR14017:SF1">
    <property type="entry name" value="LD02225P"/>
    <property type="match status" value="1"/>
</dbReference>
<keyword evidence="7" id="KW-0539">Nucleus</keyword>
<evidence type="ECO:0000256" key="4">
    <source>
        <dbReference type="ARBA" id="ARBA00022803"/>
    </source>
</evidence>
<dbReference type="SUPFAM" id="SSF48452">
    <property type="entry name" value="TPR-like"/>
    <property type="match status" value="1"/>
</dbReference>
<evidence type="ECO:0000256" key="1">
    <source>
        <dbReference type="ARBA" id="ARBA00004123"/>
    </source>
</evidence>
<feature type="compositionally biased region" description="Low complexity" evidence="10">
    <location>
        <begin position="466"/>
        <end position="481"/>
    </location>
</feature>
<dbReference type="GO" id="GO:0000978">
    <property type="term" value="F:RNA polymerase II cis-regulatory region sequence-specific DNA binding"/>
    <property type="evidence" value="ECO:0007669"/>
    <property type="project" value="TreeGrafter"/>
</dbReference>
<dbReference type="EMBL" id="WIUZ02000006">
    <property type="protein sequence ID" value="KAF9785886.1"/>
    <property type="molecule type" value="Genomic_DNA"/>
</dbReference>
<dbReference type="InterPro" id="IPR019734">
    <property type="entry name" value="TPR_rpt"/>
</dbReference>
<feature type="repeat" description="TPR" evidence="9">
    <location>
        <begin position="74"/>
        <end position="107"/>
    </location>
</feature>
<keyword evidence="5" id="KW-0805">Transcription regulation</keyword>
<feature type="repeat" description="TPR" evidence="9">
    <location>
        <begin position="327"/>
        <end position="360"/>
    </location>
</feature>
<dbReference type="Gene3D" id="1.25.40.10">
    <property type="entry name" value="Tetratricopeptide repeat domain"/>
    <property type="match status" value="2"/>
</dbReference>
<gene>
    <name evidence="12" type="ORF">BJ322DRAFT_1056798</name>
</gene>
<dbReference type="PANTHER" id="PTHR14017">
    <property type="entry name" value="LYSINE-SPECIFIC DEMETHYLASE"/>
    <property type="match status" value="1"/>
</dbReference>
<protein>
    <submittedName>
        <fullName evidence="12">TPR-like protein</fullName>
    </submittedName>
</protein>
<keyword evidence="3" id="KW-0677">Repeat</keyword>
<feature type="repeat" description="TPR" evidence="9">
    <location>
        <begin position="179"/>
        <end position="212"/>
    </location>
</feature>
<comment type="subcellular location">
    <subcellularLocation>
        <location evidence="1">Nucleus</location>
    </subcellularLocation>
</comment>
<feature type="region of interest" description="Disordered" evidence="10">
    <location>
        <begin position="447"/>
        <end position="929"/>
    </location>
</feature>
<accession>A0A9P6L7D3</accession>
<keyword evidence="13" id="KW-1185">Reference proteome</keyword>
<comment type="similarity">
    <text evidence="8">Belongs to the CYC8/SSN6 family.</text>
</comment>
<evidence type="ECO:0000256" key="3">
    <source>
        <dbReference type="ARBA" id="ARBA00022737"/>
    </source>
</evidence>
<dbReference type="OrthoDB" id="418911at2759"/>
<feature type="compositionally biased region" description="Pro residues" evidence="10">
    <location>
        <begin position="632"/>
        <end position="645"/>
    </location>
</feature>
<evidence type="ECO:0000256" key="9">
    <source>
        <dbReference type="PROSITE-ProRule" id="PRU00339"/>
    </source>
</evidence>
<feature type="compositionally biased region" description="Pro residues" evidence="10">
    <location>
        <begin position="515"/>
        <end position="529"/>
    </location>
</feature>
<feature type="compositionally biased region" description="Low complexity" evidence="10">
    <location>
        <begin position="561"/>
        <end position="573"/>
    </location>
</feature>
<evidence type="ECO:0000313" key="13">
    <source>
        <dbReference type="Proteomes" id="UP000736335"/>
    </source>
</evidence>
<dbReference type="GO" id="GO:0000122">
    <property type="term" value="P:negative regulation of transcription by RNA polymerase II"/>
    <property type="evidence" value="ECO:0007669"/>
    <property type="project" value="TreeGrafter"/>
</dbReference>
<feature type="compositionally biased region" description="Pro residues" evidence="10">
    <location>
        <begin position="1068"/>
        <end position="1082"/>
    </location>
</feature>
<proteinExistence type="inferred from homology"/>
<feature type="repeat" description="TPR" evidence="9">
    <location>
        <begin position="218"/>
        <end position="251"/>
    </location>
</feature>
<feature type="repeat" description="TPR" evidence="9">
    <location>
        <begin position="255"/>
        <end position="288"/>
    </location>
</feature>
<dbReference type="Pfam" id="PF13181">
    <property type="entry name" value="TPR_8"/>
    <property type="match status" value="1"/>
</dbReference>
<sequence>MSSRHTPRQSERDLRVHDSRPPPNHLHPHLNGTSQPPLNTSSIPPQSRAHPSPAVSANGTAPISNVQKLAQANEQTWLLIGRVAEQMGNTEHALSAYENALRHNPDSLPGLIQVAGIARIKEDYQKAIDYFQRVVDLQRDNGEVWSSLGHCYLMRDELQRAYTAYQQALYLLPSPKDDPKLWYGIGILYDRYGSLDHAEEAFASVLRMNKDLDFDKSNEILFRLGIIYKQRSKYKESLSCFEKILQSPPNPLAHADIWFQIGHVHEQQNDLVNAKMAYERVVADNPNHAKVLQQLGWLYHQDGSTFQNQETAVAYLTRSLEADPHDAQSWYLLGRAYMAGQKYNKAYEAYQQAVYRDGRNPTFWCSIGVLYFQINQYRDALDAYSRAIRINPYISEVWFDLGSLYESCNNQISDAIDAYARAAELDPRNTAITQRLDLLKQAQATGAQLPAAPGPQDVHPTAYANTVVQPPGLTGPPLLLQGSNANRVPPRGDLRNGDSSLPLPPPVNTVGPGRPNSPRPFRGGPPPPVIVDEPRHNQSRLAPMDVDRPPAHNRDPPSLYPSSRGPSTSRHSSVLLHQPVPQPSLSDGRNGHAPHGHDPHFSRQIRPPSASTSPIPRSHTPRMSSYSNHPSQRPPPPSLSHPPRSPRTYSTEVVDRDTRREDREWDRERRGRHLQEYPGPPPPHQLFSTRVHSPPYRGHSPGPRSARDYSPPQPSPRTAHQPAPSRSYPSPWTESKPVAPRSPPTQPLPEPHPSRRYDPRNDGRDPRELRDYDPMDTRPDLRSRPPSHHGSPESVRNTIRQPPPPPAYPKRSPSPHLPSHPGMLMQEHRGPGRRRGSQREREPEPSHFSGPADPKRDRKRKNPTGNPMSGIKRKDEDNMYIDRPPTNGQPSFRVAYPTRGESPEPVSSGASTVRSVHHSPTAAPVAPKRYVDEDYDEGVAEVLMDLASYRTHVPSSQPLPPQPAQVSSGRASPRPMNSHRGSISSNRGDRDSPALSTGSNKRPLSPMSEDNGSGDMKRPKVDGPKLSPTSKQTPTPSTRPSPIPFRTQPPSSSPEVRQLDAGHYRQTSPPPPLPAVLPPHPRPIGNGMPLPPIATISPTSSASPGRDEDRMVVDGPRSTSPPSSRVKISEVMNRPNESSTPTPIDREHAH</sequence>
<feature type="region of interest" description="Disordered" evidence="10">
    <location>
        <begin position="952"/>
        <end position="1150"/>
    </location>
</feature>
<reference evidence="12" key="2">
    <citation type="submission" date="2020-11" db="EMBL/GenBank/DDBJ databases">
        <authorList>
            <consortium name="DOE Joint Genome Institute"/>
            <person name="Kuo A."/>
            <person name="Miyauchi S."/>
            <person name="Kiss E."/>
            <person name="Drula E."/>
            <person name="Kohler A."/>
            <person name="Sanchez-Garcia M."/>
            <person name="Andreopoulos B."/>
            <person name="Barry K.W."/>
            <person name="Bonito G."/>
            <person name="Buee M."/>
            <person name="Carver A."/>
            <person name="Chen C."/>
            <person name="Cichocki N."/>
            <person name="Clum A."/>
            <person name="Culley D."/>
            <person name="Crous P.W."/>
            <person name="Fauchery L."/>
            <person name="Girlanda M."/>
            <person name="Hayes R."/>
            <person name="Keri Z."/>
            <person name="Labutti K."/>
            <person name="Lipzen A."/>
            <person name="Lombard V."/>
            <person name="Magnuson J."/>
            <person name="Maillard F."/>
            <person name="Morin E."/>
            <person name="Murat C."/>
            <person name="Nolan M."/>
            <person name="Ohm R."/>
            <person name="Pangilinan J."/>
            <person name="Pereira M."/>
            <person name="Perotto S."/>
            <person name="Peter M."/>
            <person name="Riley R."/>
            <person name="Sitrit Y."/>
            <person name="Stielow B."/>
            <person name="Szollosi G."/>
            <person name="Zifcakova L."/>
            <person name="Stursova M."/>
            <person name="Spatafora J.W."/>
            <person name="Tedersoo L."/>
            <person name="Vaario L.-M."/>
            <person name="Yamada A."/>
            <person name="Yan M."/>
            <person name="Wang P."/>
            <person name="Xu J."/>
            <person name="Bruns T."/>
            <person name="Baldrian P."/>
            <person name="Vilgalys R."/>
            <person name="Henrissat B."/>
            <person name="Grigoriev I.V."/>
            <person name="Hibbett D."/>
            <person name="Nagy L.G."/>
            <person name="Martin F.M."/>
        </authorList>
    </citation>
    <scope>NUCLEOTIDE SEQUENCE</scope>
    <source>
        <strain evidence="12">UH-Tt-Lm1</strain>
    </source>
</reference>
<feature type="compositionally biased region" description="Basic and acidic residues" evidence="10">
    <location>
        <begin position="653"/>
        <end position="675"/>
    </location>
</feature>
<dbReference type="GO" id="GO:0031490">
    <property type="term" value="F:chromatin DNA binding"/>
    <property type="evidence" value="ECO:0007669"/>
    <property type="project" value="TreeGrafter"/>
</dbReference>
<dbReference type="AlphaFoldDB" id="A0A9P6L7D3"/>
<feature type="region of interest" description="Disordered" evidence="10">
    <location>
        <begin position="1"/>
        <end position="60"/>
    </location>
</feature>
<dbReference type="PROSITE" id="PS50005">
    <property type="entry name" value="TPR"/>
    <property type="match status" value="7"/>
</dbReference>
<feature type="domain" description="Cytochrome c-type biogenesis protein H TPR" evidence="11">
    <location>
        <begin position="72"/>
        <end position="174"/>
    </location>
</feature>
<reference evidence="12" key="1">
    <citation type="journal article" date="2020" name="Nat. Commun.">
        <title>Large-scale genome sequencing of mycorrhizal fungi provides insights into the early evolution of symbiotic traits.</title>
        <authorList>
            <person name="Miyauchi S."/>
            <person name="Kiss E."/>
            <person name="Kuo A."/>
            <person name="Drula E."/>
            <person name="Kohler A."/>
            <person name="Sanchez-Garcia M."/>
            <person name="Morin E."/>
            <person name="Andreopoulos B."/>
            <person name="Barry K.W."/>
            <person name="Bonito G."/>
            <person name="Buee M."/>
            <person name="Carver A."/>
            <person name="Chen C."/>
            <person name="Cichocki N."/>
            <person name="Clum A."/>
            <person name="Culley D."/>
            <person name="Crous P.W."/>
            <person name="Fauchery L."/>
            <person name="Girlanda M."/>
            <person name="Hayes R.D."/>
            <person name="Keri Z."/>
            <person name="LaButti K."/>
            <person name="Lipzen A."/>
            <person name="Lombard V."/>
            <person name="Magnuson J."/>
            <person name="Maillard F."/>
            <person name="Murat C."/>
            <person name="Nolan M."/>
            <person name="Ohm R.A."/>
            <person name="Pangilinan J."/>
            <person name="Pereira M.F."/>
            <person name="Perotto S."/>
            <person name="Peter M."/>
            <person name="Pfister S."/>
            <person name="Riley R."/>
            <person name="Sitrit Y."/>
            <person name="Stielow J.B."/>
            <person name="Szollosi G."/>
            <person name="Zifcakova L."/>
            <person name="Stursova M."/>
            <person name="Spatafora J.W."/>
            <person name="Tedersoo L."/>
            <person name="Vaario L.M."/>
            <person name="Yamada A."/>
            <person name="Yan M."/>
            <person name="Wang P."/>
            <person name="Xu J."/>
            <person name="Bruns T."/>
            <person name="Baldrian P."/>
            <person name="Vilgalys R."/>
            <person name="Dunand C."/>
            <person name="Henrissat B."/>
            <person name="Grigoriev I.V."/>
            <person name="Hibbett D."/>
            <person name="Nagy L.G."/>
            <person name="Martin F.M."/>
        </authorList>
    </citation>
    <scope>NUCLEOTIDE SEQUENCE</scope>
    <source>
        <strain evidence="12">UH-Tt-Lm1</strain>
    </source>
</reference>
<dbReference type="GO" id="GO:0005634">
    <property type="term" value="C:nucleus"/>
    <property type="evidence" value="ECO:0007669"/>
    <property type="project" value="UniProtKB-SubCell"/>
</dbReference>
<dbReference type="Pfam" id="PF12895">
    <property type="entry name" value="ANAPC3"/>
    <property type="match status" value="1"/>
</dbReference>
<evidence type="ECO:0000256" key="10">
    <source>
        <dbReference type="SAM" id="MobiDB-lite"/>
    </source>
</evidence>
<feature type="compositionally biased region" description="Basic and acidic residues" evidence="10">
    <location>
        <begin position="8"/>
        <end position="20"/>
    </location>
</feature>
<dbReference type="SMART" id="SM00028">
    <property type="entry name" value="TPR"/>
    <property type="match status" value="10"/>
</dbReference>
<dbReference type="InterPro" id="IPR051630">
    <property type="entry name" value="Corepressor-Demethylase"/>
</dbReference>
<feature type="compositionally biased region" description="Pro residues" evidence="10">
    <location>
        <begin position="740"/>
        <end position="751"/>
    </location>
</feature>
<feature type="repeat" description="TPR" evidence="9">
    <location>
        <begin position="142"/>
        <end position="175"/>
    </location>
</feature>
<evidence type="ECO:0000256" key="8">
    <source>
        <dbReference type="ARBA" id="ARBA00061082"/>
    </source>
</evidence>
<organism evidence="12 13">
    <name type="scientific">Thelephora terrestris</name>
    <dbReference type="NCBI Taxonomy" id="56493"/>
    <lineage>
        <taxon>Eukaryota</taxon>
        <taxon>Fungi</taxon>
        <taxon>Dikarya</taxon>
        <taxon>Basidiomycota</taxon>
        <taxon>Agaricomycotina</taxon>
        <taxon>Agaricomycetes</taxon>
        <taxon>Thelephorales</taxon>
        <taxon>Thelephoraceae</taxon>
        <taxon>Thelephora</taxon>
    </lineage>
</organism>
<dbReference type="Pfam" id="PF23914">
    <property type="entry name" value="TPR_CcmH_CycH"/>
    <property type="match status" value="1"/>
</dbReference>
<dbReference type="InterPro" id="IPR056413">
    <property type="entry name" value="TPR_CcmH_CycH"/>
</dbReference>
<keyword evidence="6" id="KW-0804">Transcription</keyword>
<dbReference type="Proteomes" id="UP000736335">
    <property type="component" value="Unassembled WGS sequence"/>
</dbReference>
<evidence type="ECO:0000313" key="12">
    <source>
        <dbReference type="EMBL" id="KAF9785886.1"/>
    </source>
</evidence>
<feature type="repeat" description="TPR" evidence="9">
    <location>
        <begin position="361"/>
        <end position="394"/>
    </location>
</feature>
<feature type="compositionally biased region" description="Low complexity" evidence="10">
    <location>
        <begin position="1024"/>
        <end position="1036"/>
    </location>
</feature>
<dbReference type="GO" id="GO:0017053">
    <property type="term" value="C:transcription repressor complex"/>
    <property type="evidence" value="ECO:0007669"/>
    <property type="project" value="TreeGrafter"/>
</dbReference>